<dbReference type="Proteomes" id="UP000475532">
    <property type="component" value="Unassembled WGS sequence"/>
</dbReference>
<protein>
    <submittedName>
        <fullName evidence="2">Uncharacterized protein</fullName>
    </submittedName>
</protein>
<organism evidence="2 3">
    <name type="scientific">Actinomadura bangladeshensis</name>
    <dbReference type="NCBI Taxonomy" id="453573"/>
    <lineage>
        <taxon>Bacteria</taxon>
        <taxon>Bacillati</taxon>
        <taxon>Actinomycetota</taxon>
        <taxon>Actinomycetes</taxon>
        <taxon>Streptosporangiales</taxon>
        <taxon>Thermomonosporaceae</taxon>
        <taxon>Actinomadura</taxon>
    </lineage>
</organism>
<accession>A0A6L9QBT4</accession>
<evidence type="ECO:0000313" key="1">
    <source>
        <dbReference type="EMBL" id="NEA21592.1"/>
    </source>
</evidence>
<dbReference type="RefSeq" id="WP_163053217.1">
    <property type="nucleotide sequence ID" value="NZ_JAAGLI010000093.1"/>
</dbReference>
<proteinExistence type="predicted"/>
<name>A0A6L9QBT4_9ACTN</name>
<gene>
    <name evidence="1" type="ORF">G3I70_03630</name>
    <name evidence="2" type="ORF">G3I70_08620</name>
</gene>
<dbReference type="EMBL" id="JAAGLI010000093">
    <property type="protein sequence ID" value="NEA21592.1"/>
    <property type="molecule type" value="Genomic_DNA"/>
</dbReference>
<sequence>MPDLAIPASPAPLDDRADVGGGLCILCKLCADHGIPHACITEPGPVDSVLIDLPQVALNPALTLLHRKLAVHPARPLNEQGERRGVDRTWCVCGCTTPKAADHG</sequence>
<comment type="caution">
    <text evidence="2">The sequence shown here is derived from an EMBL/GenBank/DDBJ whole genome shotgun (WGS) entry which is preliminary data.</text>
</comment>
<reference evidence="2 3" key="1">
    <citation type="submission" date="2020-01" db="EMBL/GenBank/DDBJ databases">
        <title>Insect and environment-associated Actinomycetes.</title>
        <authorList>
            <person name="Currrie C."/>
            <person name="Chevrette M."/>
            <person name="Carlson C."/>
            <person name="Stubbendieck R."/>
            <person name="Wendt-Pienkowski E."/>
        </authorList>
    </citation>
    <scope>NUCLEOTIDE SEQUENCE [LARGE SCALE GENOMIC DNA]</scope>
    <source>
        <strain evidence="2 3">SID10258</strain>
    </source>
</reference>
<evidence type="ECO:0000313" key="3">
    <source>
        <dbReference type="Proteomes" id="UP000475532"/>
    </source>
</evidence>
<evidence type="ECO:0000313" key="2">
    <source>
        <dbReference type="EMBL" id="NEA22552.1"/>
    </source>
</evidence>
<dbReference type="EMBL" id="JAAGLI010000213">
    <property type="protein sequence ID" value="NEA22552.1"/>
    <property type="molecule type" value="Genomic_DNA"/>
</dbReference>
<dbReference type="AlphaFoldDB" id="A0A6L9QBT4"/>